<accession>A0A368QNJ2</accession>
<organism evidence="2">
    <name type="scientific">Setaria italica</name>
    <name type="common">Foxtail millet</name>
    <name type="synonym">Panicum italicum</name>
    <dbReference type="NCBI Taxonomy" id="4555"/>
    <lineage>
        <taxon>Eukaryota</taxon>
        <taxon>Viridiplantae</taxon>
        <taxon>Streptophyta</taxon>
        <taxon>Embryophyta</taxon>
        <taxon>Tracheophyta</taxon>
        <taxon>Spermatophyta</taxon>
        <taxon>Magnoliopsida</taxon>
        <taxon>Liliopsida</taxon>
        <taxon>Poales</taxon>
        <taxon>Poaceae</taxon>
        <taxon>PACMAD clade</taxon>
        <taxon>Panicoideae</taxon>
        <taxon>Panicodae</taxon>
        <taxon>Paniceae</taxon>
        <taxon>Cenchrinae</taxon>
        <taxon>Setaria</taxon>
    </lineage>
</organism>
<protein>
    <submittedName>
        <fullName evidence="2">Uncharacterized protein</fullName>
    </submittedName>
</protein>
<dbReference type="AlphaFoldDB" id="A0A368QNJ2"/>
<dbReference type="EMBL" id="CM003530">
    <property type="protein sequence ID" value="RCV19384.1"/>
    <property type="molecule type" value="Genomic_DNA"/>
</dbReference>
<feature type="compositionally biased region" description="Basic and acidic residues" evidence="1">
    <location>
        <begin position="11"/>
        <end position="20"/>
    </location>
</feature>
<feature type="region of interest" description="Disordered" evidence="1">
    <location>
        <begin position="1"/>
        <end position="26"/>
    </location>
</feature>
<sequence length="139" mass="15947">MPVKNHPLARRTYENSDQDKPCTQNRETQRKIFSRQGPCIPPFISPMLLRHGGPTASISRRYALRWPAGRLASRLNRRPRRLGKLAVKTPWSWKAQLISVLLPWMPSSSGLGRNRRAHVRHMYPVGEAMDSRMLPLKSG</sequence>
<evidence type="ECO:0000256" key="1">
    <source>
        <dbReference type="SAM" id="MobiDB-lite"/>
    </source>
</evidence>
<gene>
    <name evidence="2" type="ORF">SETIT_3G379600v2</name>
</gene>
<reference evidence="2" key="2">
    <citation type="submission" date="2015-07" db="EMBL/GenBank/DDBJ databases">
        <authorList>
            <person name="Noorani M."/>
        </authorList>
    </citation>
    <scope>NUCLEOTIDE SEQUENCE</scope>
    <source>
        <strain evidence="2">Yugu1</strain>
    </source>
</reference>
<name>A0A368QNJ2_SETIT</name>
<proteinExistence type="predicted"/>
<evidence type="ECO:0000313" key="2">
    <source>
        <dbReference type="EMBL" id="RCV19384.1"/>
    </source>
</evidence>
<reference evidence="2" key="1">
    <citation type="journal article" date="2012" name="Nat. Biotechnol.">
        <title>Reference genome sequence of the model plant Setaria.</title>
        <authorList>
            <person name="Bennetzen J.L."/>
            <person name="Schmutz J."/>
            <person name="Wang H."/>
            <person name="Percifield R."/>
            <person name="Hawkins J."/>
            <person name="Pontaroli A.C."/>
            <person name="Estep M."/>
            <person name="Feng L."/>
            <person name="Vaughn J.N."/>
            <person name="Grimwood J."/>
            <person name="Jenkins J."/>
            <person name="Barry K."/>
            <person name="Lindquist E."/>
            <person name="Hellsten U."/>
            <person name="Deshpande S."/>
            <person name="Wang X."/>
            <person name="Wu X."/>
            <person name="Mitros T."/>
            <person name="Triplett J."/>
            <person name="Yang X."/>
            <person name="Ye C.Y."/>
            <person name="Mauro-Herrera M."/>
            <person name="Wang L."/>
            <person name="Li P."/>
            <person name="Sharma M."/>
            <person name="Sharma R."/>
            <person name="Ronald P.C."/>
            <person name="Panaud O."/>
            <person name="Kellogg E.A."/>
            <person name="Brutnell T.P."/>
            <person name="Doust A.N."/>
            <person name="Tuskan G.A."/>
            <person name="Rokhsar D."/>
            <person name="Devos K.M."/>
        </authorList>
    </citation>
    <scope>NUCLEOTIDE SEQUENCE [LARGE SCALE GENOMIC DNA]</scope>
    <source>
        <strain evidence="2">Yugu1</strain>
    </source>
</reference>